<comment type="similarity">
    <text evidence="1 2">Belongs to the iron/ascorbate-dependent oxidoreductase family.</text>
</comment>
<protein>
    <submittedName>
        <fullName evidence="4">Clavaminate synthase-like protein</fullName>
    </submittedName>
</protein>
<evidence type="ECO:0000313" key="4">
    <source>
        <dbReference type="EMBL" id="KAF2246192.1"/>
    </source>
</evidence>
<gene>
    <name evidence="4" type="ORF">BU26DRAFT_432365</name>
</gene>
<dbReference type="GO" id="GO:0046872">
    <property type="term" value="F:metal ion binding"/>
    <property type="evidence" value="ECO:0007669"/>
    <property type="project" value="UniProtKB-KW"/>
</dbReference>
<dbReference type="Pfam" id="PF03171">
    <property type="entry name" value="2OG-FeII_Oxy"/>
    <property type="match status" value="1"/>
</dbReference>
<dbReference type="Gene3D" id="2.60.120.330">
    <property type="entry name" value="B-lactam Antibiotic, Isopenicillin N Synthase, Chain"/>
    <property type="match status" value="1"/>
</dbReference>
<dbReference type="InterPro" id="IPR026992">
    <property type="entry name" value="DIOX_N"/>
</dbReference>
<dbReference type="GO" id="GO:0016491">
    <property type="term" value="F:oxidoreductase activity"/>
    <property type="evidence" value="ECO:0007669"/>
    <property type="project" value="UniProtKB-KW"/>
</dbReference>
<organism evidence="4 5">
    <name type="scientific">Trematosphaeria pertusa</name>
    <dbReference type="NCBI Taxonomy" id="390896"/>
    <lineage>
        <taxon>Eukaryota</taxon>
        <taxon>Fungi</taxon>
        <taxon>Dikarya</taxon>
        <taxon>Ascomycota</taxon>
        <taxon>Pezizomycotina</taxon>
        <taxon>Dothideomycetes</taxon>
        <taxon>Pleosporomycetidae</taxon>
        <taxon>Pleosporales</taxon>
        <taxon>Massarineae</taxon>
        <taxon>Trematosphaeriaceae</taxon>
        <taxon>Trematosphaeria</taxon>
    </lineage>
</organism>
<dbReference type="EMBL" id="ML987199">
    <property type="protein sequence ID" value="KAF2246192.1"/>
    <property type="molecule type" value="Genomic_DNA"/>
</dbReference>
<accession>A0A6A6I8B0</accession>
<feature type="domain" description="Fe2OG dioxygenase" evidence="3">
    <location>
        <begin position="215"/>
        <end position="326"/>
    </location>
</feature>
<dbReference type="InterPro" id="IPR050231">
    <property type="entry name" value="Iron_ascorbate_oxido_reductase"/>
</dbReference>
<keyword evidence="2" id="KW-0479">Metal-binding</keyword>
<reference evidence="4" key="1">
    <citation type="journal article" date="2020" name="Stud. Mycol.">
        <title>101 Dothideomycetes genomes: a test case for predicting lifestyles and emergence of pathogens.</title>
        <authorList>
            <person name="Haridas S."/>
            <person name="Albert R."/>
            <person name="Binder M."/>
            <person name="Bloem J."/>
            <person name="Labutti K."/>
            <person name="Salamov A."/>
            <person name="Andreopoulos B."/>
            <person name="Baker S."/>
            <person name="Barry K."/>
            <person name="Bills G."/>
            <person name="Bluhm B."/>
            <person name="Cannon C."/>
            <person name="Castanera R."/>
            <person name="Culley D."/>
            <person name="Daum C."/>
            <person name="Ezra D."/>
            <person name="Gonzalez J."/>
            <person name="Henrissat B."/>
            <person name="Kuo A."/>
            <person name="Liang C."/>
            <person name="Lipzen A."/>
            <person name="Lutzoni F."/>
            <person name="Magnuson J."/>
            <person name="Mondo S."/>
            <person name="Nolan M."/>
            <person name="Ohm R."/>
            <person name="Pangilinan J."/>
            <person name="Park H.-J."/>
            <person name="Ramirez L."/>
            <person name="Alfaro M."/>
            <person name="Sun H."/>
            <person name="Tritt A."/>
            <person name="Yoshinaga Y."/>
            <person name="Zwiers L.-H."/>
            <person name="Turgeon B."/>
            <person name="Goodwin S."/>
            <person name="Spatafora J."/>
            <person name="Crous P."/>
            <person name="Grigoriev I."/>
        </authorList>
    </citation>
    <scope>NUCLEOTIDE SEQUENCE</scope>
    <source>
        <strain evidence="4">CBS 122368</strain>
    </source>
</reference>
<dbReference type="PRINTS" id="PR00682">
    <property type="entry name" value="IPNSYNTHASE"/>
</dbReference>
<dbReference type="Pfam" id="PF14226">
    <property type="entry name" value="DIOX_N"/>
    <property type="match status" value="1"/>
</dbReference>
<evidence type="ECO:0000259" key="3">
    <source>
        <dbReference type="PROSITE" id="PS51471"/>
    </source>
</evidence>
<name>A0A6A6I8B0_9PLEO</name>
<dbReference type="InterPro" id="IPR005123">
    <property type="entry name" value="Oxoglu/Fe-dep_dioxygenase_dom"/>
</dbReference>
<dbReference type="InterPro" id="IPR027443">
    <property type="entry name" value="IPNS-like_sf"/>
</dbReference>
<dbReference type="RefSeq" id="XP_033681196.1">
    <property type="nucleotide sequence ID" value="XM_033823970.1"/>
</dbReference>
<dbReference type="PANTHER" id="PTHR47990">
    <property type="entry name" value="2-OXOGLUTARATE (2OG) AND FE(II)-DEPENDENT OXYGENASE SUPERFAMILY PROTEIN-RELATED"/>
    <property type="match status" value="1"/>
</dbReference>
<evidence type="ECO:0000256" key="2">
    <source>
        <dbReference type="RuleBase" id="RU003682"/>
    </source>
</evidence>
<keyword evidence="5" id="KW-1185">Reference proteome</keyword>
<keyword evidence="2" id="KW-0408">Iron</keyword>
<evidence type="ECO:0000313" key="5">
    <source>
        <dbReference type="Proteomes" id="UP000800094"/>
    </source>
</evidence>
<dbReference type="AlphaFoldDB" id="A0A6A6I8B0"/>
<keyword evidence="2" id="KW-0560">Oxidoreductase</keyword>
<dbReference type="OrthoDB" id="288590at2759"/>
<dbReference type="GeneID" id="54577300"/>
<evidence type="ECO:0000256" key="1">
    <source>
        <dbReference type="ARBA" id="ARBA00008056"/>
    </source>
</evidence>
<sequence>MAAATVRVPHQPDSITKQEARSTAYLESRLAARATATDEGFVIPVVDISPTLSSSLADRQAVAAQIRTACTTSGFFYVTGHGIPATTLSSILHQAKRFFSELSKEQKETLHIKRSKYGYGWEPSEYTSIAGDVETKEGFNFGYEGALDRSGGDGKYRNLDGSVGNANMWPAEEDLPGFYTSVKEYYGAVLDLARHLFRLFALSLDLPEDYFDRLTTHPGGIARLLFYPPSKTPSPTASLSAEEQIGLGAHSDYECFTLLLSSSIPGLEILKPSGNWHRVSYVSGSFIVNVADFLMRWTNGVYKSTVHRVVNKTSEARYSVPFFFSVNYDAVVETLPTCLADGEKSRYPPIRAGEYILERLNATTKDGKGYFGNEVVFPEDRKEQESTVGT</sequence>
<proteinExistence type="inferred from homology"/>
<dbReference type="PROSITE" id="PS51471">
    <property type="entry name" value="FE2OG_OXY"/>
    <property type="match status" value="1"/>
</dbReference>
<dbReference type="GO" id="GO:0044283">
    <property type="term" value="P:small molecule biosynthetic process"/>
    <property type="evidence" value="ECO:0007669"/>
    <property type="project" value="UniProtKB-ARBA"/>
</dbReference>
<dbReference type="SUPFAM" id="SSF51197">
    <property type="entry name" value="Clavaminate synthase-like"/>
    <property type="match status" value="1"/>
</dbReference>
<dbReference type="InterPro" id="IPR044861">
    <property type="entry name" value="IPNS-like_FE2OG_OXY"/>
</dbReference>
<dbReference type="Proteomes" id="UP000800094">
    <property type="component" value="Unassembled WGS sequence"/>
</dbReference>